<comment type="catalytic activity">
    <reaction evidence="13">
        <text>O-phospho-L-tyrosyl-[protein] + H2O = L-tyrosyl-[protein] + phosphate</text>
        <dbReference type="Rhea" id="RHEA:10684"/>
        <dbReference type="Rhea" id="RHEA-COMP:10136"/>
        <dbReference type="Rhea" id="RHEA-COMP:20101"/>
        <dbReference type="ChEBI" id="CHEBI:15377"/>
        <dbReference type="ChEBI" id="CHEBI:43474"/>
        <dbReference type="ChEBI" id="CHEBI:46858"/>
        <dbReference type="ChEBI" id="CHEBI:61978"/>
        <dbReference type="EC" id="3.1.3.48"/>
    </reaction>
</comment>
<evidence type="ECO:0000313" key="17">
    <source>
        <dbReference type="EMBL" id="CAF0742552.1"/>
    </source>
</evidence>
<dbReference type="FunFam" id="3.90.190.10:FF:000052">
    <property type="entry name" value="Dual specificity phosphatase 15"/>
    <property type="match status" value="1"/>
</dbReference>
<dbReference type="PANTHER" id="PTHR45948">
    <property type="entry name" value="DUAL SPECIFICITY PROTEIN PHOSPHATASE DDB_G0269404-RELATED"/>
    <property type="match status" value="1"/>
</dbReference>
<evidence type="ECO:0000256" key="8">
    <source>
        <dbReference type="ARBA" id="ARBA00022912"/>
    </source>
</evidence>
<comment type="catalytic activity">
    <reaction evidence="12">
        <text>O-phospho-L-threonyl-[protein] + H2O = L-threonyl-[protein] + phosphate</text>
        <dbReference type="Rhea" id="RHEA:47004"/>
        <dbReference type="Rhea" id="RHEA-COMP:11060"/>
        <dbReference type="Rhea" id="RHEA-COMP:11605"/>
        <dbReference type="ChEBI" id="CHEBI:15377"/>
        <dbReference type="ChEBI" id="CHEBI:30013"/>
        <dbReference type="ChEBI" id="CHEBI:43474"/>
        <dbReference type="ChEBI" id="CHEBI:61977"/>
        <dbReference type="EC" id="3.1.3.16"/>
    </reaction>
</comment>
<dbReference type="Gene3D" id="3.90.190.10">
    <property type="entry name" value="Protein tyrosine phosphatase superfamily"/>
    <property type="match status" value="1"/>
</dbReference>
<dbReference type="GO" id="GO:0004725">
    <property type="term" value="F:protein tyrosine phosphatase activity"/>
    <property type="evidence" value="ECO:0007669"/>
    <property type="project" value="UniProtKB-EC"/>
</dbReference>
<evidence type="ECO:0000256" key="5">
    <source>
        <dbReference type="ARBA" id="ARBA00022475"/>
    </source>
</evidence>
<keyword evidence="7" id="KW-0378">Hydrolase</keyword>
<evidence type="ECO:0000256" key="6">
    <source>
        <dbReference type="ARBA" id="ARBA00022707"/>
    </source>
</evidence>
<dbReference type="SMART" id="SM00195">
    <property type="entry name" value="DSPc"/>
    <property type="match status" value="1"/>
</dbReference>
<keyword evidence="9" id="KW-0472">Membrane</keyword>
<evidence type="ECO:0000256" key="12">
    <source>
        <dbReference type="ARBA" id="ARBA00048336"/>
    </source>
</evidence>
<evidence type="ECO:0000256" key="3">
    <source>
        <dbReference type="ARBA" id="ARBA00013064"/>
    </source>
</evidence>
<keyword evidence="18" id="KW-1185">Reference proteome</keyword>
<gene>
    <name evidence="17" type="ORF">OXX778_LOCUS3471</name>
</gene>
<evidence type="ECO:0000256" key="2">
    <source>
        <dbReference type="ARBA" id="ARBA00008601"/>
    </source>
</evidence>
<evidence type="ECO:0000256" key="7">
    <source>
        <dbReference type="ARBA" id="ARBA00022801"/>
    </source>
</evidence>
<accession>A0A813NNL9</accession>
<dbReference type="InterPro" id="IPR000387">
    <property type="entry name" value="Tyr_Pase_dom"/>
</dbReference>
<dbReference type="PROSITE" id="PS50054">
    <property type="entry name" value="TYR_PHOSPHATASE_DUAL"/>
    <property type="match status" value="1"/>
</dbReference>
<dbReference type="AlphaFoldDB" id="A0A813NNL9"/>
<keyword evidence="8" id="KW-0904">Protein phosphatase</keyword>
<evidence type="ECO:0000313" key="18">
    <source>
        <dbReference type="Proteomes" id="UP000663879"/>
    </source>
</evidence>
<feature type="domain" description="Tyrosine-protein phosphatase" evidence="15">
    <location>
        <begin position="4"/>
        <end position="147"/>
    </location>
</feature>
<name>A0A813NNL9_9BILA</name>
<comment type="caution">
    <text evidence="17">The sequence shown here is derived from an EMBL/GenBank/DDBJ whole genome shotgun (WGS) entry which is preliminary data.</text>
</comment>
<evidence type="ECO:0000256" key="11">
    <source>
        <dbReference type="ARBA" id="ARBA00047761"/>
    </source>
</evidence>
<evidence type="ECO:0000256" key="9">
    <source>
        <dbReference type="ARBA" id="ARBA00023136"/>
    </source>
</evidence>
<evidence type="ECO:0000256" key="1">
    <source>
        <dbReference type="ARBA" id="ARBA00004342"/>
    </source>
</evidence>
<dbReference type="PANTHER" id="PTHR45948:SF2">
    <property type="entry name" value="DUAL SPECIFICITY PROTEIN PHOSPHATASE"/>
    <property type="match status" value="1"/>
</dbReference>
<dbReference type="GO" id="GO:0005886">
    <property type="term" value="C:plasma membrane"/>
    <property type="evidence" value="ECO:0007669"/>
    <property type="project" value="UniProtKB-SubCell"/>
</dbReference>
<dbReference type="EC" id="3.1.3.16" evidence="4"/>
<protein>
    <recommendedName>
        <fullName evidence="14">Dual specificity protein phosphatase 15</fullName>
        <ecNumber evidence="4">3.1.3.16</ecNumber>
        <ecNumber evidence="3">3.1.3.48</ecNumber>
    </recommendedName>
</protein>
<dbReference type="GO" id="GO:0005829">
    <property type="term" value="C:cytosol"/>
    <property type="evidence" value="ECO:0007669"/>
    <property type="project" value="TreeGrafter"/>
</dbReference>
<dbReference type="PRINTS" id="PR01908">
    <property type="entry name" value="ADSPHPHTASE"/>
</dbReference>
<dbReference type="InterPro" id="IPR029021">
    <property type="entry name" value="Prot-tyrosine_phosphatase-like"/>
</dbReference>
<dbReference type="InterPro" id="IPR020422">
    <property type="entry name" value="TYR_PHOSPHATASE_DUAL_dom"/>
</dbReference>
<dbReference type="OrthoDB" id="9979246at2759"/>
<dbReference type="EC" id="3.1.3.48" evidence="3"/>
<comment type="similarity">
    <text evidence="2">Belongs to the protein-tyrosine phosphatase family. Non-receptor class dual specificity subfamily.</text>
</comment>
<evidence type="ECO:0000256" key="14">
    <source>
        <dbReference type="ARBA" id="ARBA00068799"/>
    </source>
</evidence>
<comment type="catalytic activity">
    <reaction evidence="11">
        <text>O-phospho-L-seryl-[protein] + H2O = L-seryl-[protein] + phosphate</text>
        <dbReference type="Rhea" id="RHEA:20629"/>
        <dbReference type="Rhea" id="RHEA-COMP:9863"/>
        <dbReference type="Rhea" id="RHEA-COMP:11604"/>
        <dbReference type="ChEBI" id="CHEBI:15377"/>
        <dbReference type="ChEBI" id="CHEBI:29999"/>
        <dbReference type="ChEBI" id="CHEBI:43474"/>
        <dbReference type="ChEBI" id="CHEBI:83421"/>
        <dbReference type="EC" id="3.1.3.16"/>
    </reaction>
</comment>
<keyword evidence="5" id="KW-1003">Cell membrane</keyword>
<dbReference type="Pfam" id="PF00782">
    <property type="entry name" value="DSPc"/>
    <property type="match status" value="1"/>
</dbReference>
<keyword evidence="6" id="KW-0519">Myristate</keyword>
<reference evidence="17" key="1">
    <citation type="submission" date="2021-02" db="EMBL/GenBank/DDBJ databases">
        <authorList>
            <person name="Nowell W R."/>
        </authorList>
    </citation>
    <scope>NUCLEOTIDE SEQUENCE</scope>
    <source>
        <strain evidence="17">Ploen Becks lab</strain>
    </source>
</reference>
<evidence type="ECO:0000256" key="13">
    <source>
        <dbReference type="ARBA" id="ARBA00051722"/>
    </source>
</evidence>
<evidence type="ECO:0000259" key="15">
    <source>
        <dbReference type="PROSITE" id="PS50054"/>
    </source>
</evidence>
<dbReference type="PROSITE" id="PS50056">
    <property type="entry name" value="TYR_PHOSPHATASE_2"/>
    <property type="match status" value="1"/>
</dbReference>
<keyword evidence="10" id="KW-0449">Lipoprotein</keyword>
<evidence type="ECO:0000256" key="4">
    <source>
        <dbReference type="ARBA" id="ARBA00013081"/>
    </source>
</evidence>
<sequence>MGSGMSRILPGLFVGSLKDSQDRTQLKSHHITHIVSVIEEARPNPNCKDIKYFCIKASDSPQQDLQQYFSEVIEFIHKARVLENGNVLIHCLAGISRSVTLAVAYIMTCTELSYENSLNAVRGARKIANPNFGFQRQLQNYEFTRVKTARWRLNRNIGASKYDDEKVCKENIENFWKQFDKKKIAW</sequence>
<dbReference type="Proteomes" id="UP000663879">
    <property type="component" value="Unassembled WGS sequence"/>
</dbReference>
<dbReference type="GO" id="GO:0004722">
    <property type="term" value="F:protein serine/threonine phosphatase activity"/>
    <property type="evidence" value="ECO:0007669"/>
    <property type="project" value="UniProtKB-EC"/>
</dbReference>
<feature type="domain" description="Tyrosine specific protein phosphatases" evidence="16">
    <location>
        <begin position="67"/>
        <end position="125"/>
    </location>
</feature>
<dbReference type="GO" id="GO:0007165">
    <property type="term" value="P:signal transduction"/>
    <property type="evidence" value="ECO:0007669"/>
    <property type="project" value="TreeGrafter"/>
</dbReference>
<dbReference type="InterPro" id="IPR000340">
    <property type="entry name" value="Dual-sp_phosphatase_cat-dom"/>
</dbReference>
<evidence type="ECO:0000256" key="10">
    <source>
        <dbReference type="ARBA" id="ARBA00023288"/>
    </source>
</evidence>
<organism evidence="17 18">
    <name type="scientific">Brachionus calyciflorus</name>
    <dbReference type="NCBI Taxonomy" id="104777"/>
    <lineage>
        <taxon>Eukaryota</taxon>
        <taxon>Metazoa</taxon>
        <taxon>Spiralia</taxon>
        <taxon>Gnathifera</taxon>
        <taxon>Rotifera</taxon>
        <taxon>Eurotatoria</taxon>
        <taxon>Monogononta</taxon>
        <taxon>Pseudotrocha</taxon>
        <taxon>Ploima</taxon>
        <taxon>Brachionidae</taxon>
        <taxon>Brachionus</taxon>
    </lineage>
</organism>
<dbReference type="SUPFAM" id="SSF52799">
    <property type="entry name" value="(Phosphotyrosine protein) phosphatases II"/>
    <property type="match status" value="1"/>
</dbReference>
<evidence type="ECO:0000259" key="16">
    <source>
        <dbReference type="PROSITE" id="PS50056"/>
    </source>
</evidence>
<dbReference type="EMBL" id="CAJNOC010000308">
    <property type="protein sequence ID" value="CAF0742552.1"/>
    <property type="molecule type" value="Genomic_DNA"/>
</dbReference>
<proteinExistence type="inferred from homology"/>
<comment type="subcellular location">
    <subcellularLocation>
        <location evidence="1">Cell membrane</location>
        <topology evidence="1">Lipid-anchor</topology>
        <orientation evidence="1">Cytoplasmic side</orientation>
    </subcellularLocation>
</comment>